<protein>
    <submittedName>
        <fullName evidence="2">Uncharacterized protein</fullName>
    </submittedName>
</protein>
<feature type="region of interest" description="Disordered" evidence="1">
    <location>
        <begin position="125"/>
        <end position="144"/>
    </location>
</feature>
<comment type="caution">
    <text evidence="2">The sequence shown here is derived from an EMBL/GenBank/DDBJ whole genome shotgun (WGS) entry which is preliminary data.</text>
</comment>
<proteinExistence type="predicted"/>
<sequence>MTLLTITKHMEANIRHQPVKISDVLRLPPTPKANGAQMVSIPRITYRSAISNNSPKTLNITMISTIMISSHAAPIPLKALSFIKVICTASGICRILMMFWVILRPILQICGLAISKKENAKVRVKSSFGSSPSNPSPETMLLRA</sequence>
<dbReference type="EMBL" id="VSSQ01134664">
    <property type="protein sequence ID" value="MPN59996.1"/>
    <property type="molecule type" value="Genomic_DNA"/>
</dbReference>
<evidence type="ECO:0000256" key="1">
    <source>
        <dbReference type="SAM" id="MobiDB-lite"/>
    </source>
</evidence>
<feature type="compositionally biased region" description="Low complexity" evidence="1">
    <location>
        <begin position="126"/>
        <end position="137"/>
    </location>
</feature>
<dbReference type="AlphaFoldDB" id="A0A645J992"/>
<reference evidence="2" key="1">
    <citation type="submission" date="2019-08" db="EMBL/GenBank/DDBJ databases">
        <authorList>
            <person name="Kucharzyk K."/>
            <person name="Murdoch R.W."/>
            <person name="Higgins S."/>
            <person name="Loffler F."/>
        </authorList>
    </citation>
    <scope>NUCLEOTIDE SEQUENCE</scope>
</reference>
<name>A0A645J992_9ZZZZ</name>
<gene>
    <name evidence="2" type="ORF">SDC9_207719</name>
</gene>
<organism evidence="2">
    <name type="scientific">bioreactor metagenome</name>
    <dbReference type="NCBI Taxonomy" id="1076179"/>
    <lineage>
        <taxon>unclassified sequences</taxon>
        <taxon>metagenomes</taxon>
        <taxon>ecological metagenomes</taxon>
    </lineage>
</organism>
<accession>A0A645J992</accession>
<evidence type="ECO:0000313" key="2">
    <source>
        <dbReference type="EMBL" id="MPN59996.1"/>
    </source>
</evidence>